<accession>A0A348G4K0</accession>
<dbReference type="InterPro" id="IPR003593">
    <property type="entry name" value="AAA+_ATPase"/>
</dbReference>
<organism evidence="2 3">
    <name type="scientific">Blastochloris tepida</name>
    <dbReference type="NCBI Taxonomy" id="2233851"/>
    <lineage>
        <taxon>Bacteria</taxon>
        <taxon>Pseudomonadati</taxon>
        <taxon>Pseudomonadota</taxon>
        <taxon>Alphaproteobacteria</taxon>
        <taxon>Hyphomicrobiales</taxon>
        <taxon>Blastochloridaceae</taxon>
        <taxon>Blastochloris</taxon>
    </lineage>
</organism>
<keyword evidence="3" id="KW-1185">Reference proteome</keyword>
<dbReference type="Gene3D" id="3.40.50.300">
    <property type="entry name" value="P-loop containing nucleotide triphosphate hydrolases"/>
    <property type="match status" value="1"/>
</dbReference>
<evidence type="ECO:0000259" key="1">
    <source>
        <dbReference type="SMART" id="SM00382"/>
    </source>
</evidence>
<dbReference type="AlphaFoldDB" id="A0A348G4K0"/>
<sequence length="355" mass="38883">MTERNDRRANDGARLRSLSLGELLSADLPVRDYILDPLMKQGESMMLWAAPGVGKTMVGLSIALAAAGGGKFLGWKAPRPFRVLYIDGEMALQDLKDRLVALKDAVEGLDADAAAKNLRLLVRSHQDPNAPFPDIADEEGQDVVFSRARCMKADLVILDNFSVLAGVDDENDAAAMQPVLTFLLRMKQAGIATILVHHSNKGGESYRGSSKIATTFEVIVGLKQNHGVASRHTAAFDLAFTKFRGVRNDTIVETTAWLEENTKGVLRWRWKESEDAELARVVTLVRSCQYARDADIAKAMEVSTGKMSKLKNMAIAKKLITASDWQRCVEAARASEAGIDAFDPIDDTDEADSEF</sequence>
<name>A0A348G4K0_9HYPH</name>
<proteinExistence type="predicted"/>
<dbReference type="KEGG" id="blag:BLTE_31680"/>
<dbReference type="Pfam" id="PF13481">
    <property type="entry name" value="AAA_25"/>
    <property type="match status" value="1"/>
</dbReference>
<dbReference type="EMBL" id="AP018907">
    <property type="protein sequence ID" value="BBF94483.1"/>
    <property type="molecule type" value="Genomic_DNA"/>
</dbReference>
<evidence type="ECO:0000313" key="3">
    <source>
        <dbReference type="Proteomes" id="UP000266934"/>
    </source>
</evidence>
<reference evidence="2 3" key="1">
    <citation type="submission" date="2018-08" db="EMBL/GenBank/DDBJ databases">
        <title>Complete genome sequencing of Blastochloris tepida GI.</title>
        <authorList>
            <person name="Tsukatani Y."/>
            <person name="Mori H."/>
        </authorList>
    </citation>
    <scope>NUCLEOTIDE SEQUENCE [LARGE SCALE GENOMIC DNA]</scope>
    <source>
        <strain evidence="2 3">GI</strain>
    </source>
</reference>
<dbReference type="OrthoDB" id="34187at2"/>
<feature type="domain" description="AAA+ ATPase" evidence="1">
    <location>
        <begin position="41"/>
        <end position="226"/>
    </location>
</feature>
<gene>
    <name evidence="2" type="ORF">BLTE_31680</name>
</gene>
<dbReference type="SUPFAM" id="SSF52540">
    <property type="entry name" value="P-loop containing nucleoside triphosphate hydrolases"/>
    <property type="match status" value="1"/>
</dbReference>
<dbReference type="InterPro" id="IPR027417">
    <property type="entry name" value="P-loop_NTPase"/>
</dbReference>
<dbReference type="SMART" id="SM00382">
    <property type="entry name" value="AAA"/>
    <property type="match status" value="1"/>
</dbReference>
<dbReference type="RefSeq" id="WP_126401576.1">
    <property type="nucleotide sequence ID" value="NZ_AP018907.1"/>
</dbReference>
<protein>
    <recommendedName>
        <fullName evidence="1">AAA+ ATPase domain-containing protein</fullName>
    </recommendedName>
</protein>
<dbReference type="Proteomes" id="UP000266934">
    <property type="component" value="Chromosome"/>
</dbReference>
<evidence type="ECO:0000313" key="2">
    <source>
        <dbReference type="EMBL" id="BBF94483.1"/>
    </source>
</evidence>